<dbReference type="EMBL" id="JACVVK020000231">
    <property type="protein sequence ID" value="KAK7483183.1"/>
    <property type="molecule type" value="Genomic_DNA"/>
</dbReference>
<dbReference type="PANTHER" id="PTHR13103">
    <property type="entry name" value="SCHWANNOMIN INTERACTING PROTEIN 1"/>
    <property type="match status" value="1"/>
</dbReference>
<feature type="domain" description="Schwannomin interacting protein 1 C-terminal" evidence="4">
    <location>
        <begin position="2"/>
        <end position="246"/>
    </location>
</feature>
<dbReference type="Proteomes" id="UP001519460">
    <property type="component" value="Unassembled WGS sequence"/>
</dbReference>
<proteinExistence type="predicted"/>
<keyword evidence="6" id="KW-1185">Reference proteome</keyword>
<evidence type="ECO:0000259" key="4">
    <source>
        <dbReference type="Pfam" id="PF10148"/>
    </source>
</evidence>
<organism evidence="5 6">
    <name type="scientific">Batillaria attramentaria</name>
    <dbReference type="NCBI Taxonomy" id="370345"/>
    <lineage>
        <taxon>Eukaryota</taxon>
        <taxon>Metazoa</taxon>
        <taxon>Spiralia</taxon>
        <taxon>Lophotrochozoa</taxon>
        <taxon>Mollusca</taxon>
        <taxon>Gastropoda</taxon>
        <taxon>Caenogastropoda</taxon>
        <taxon>Sorbeoconcha</taxon>
        <taxon>Cerithioidea</taxon>
        <taxon>Batillariidae</taxon>
        <taxon>Batillaria</taxon>
    </lineage>
</organism>
<evidence type="ECO:0000313" key="5">
    <source>
        <dbReference type="EMBL" id="KAK7483183.1"/>
    </source>
</evidence>
<comment type="caution">
    <text evidence="5">The sequence shown here is derived from an EMBL/GenBank/DDBJ whole genome shotgun (WGS) entry which is preliminary data.</text>
</comment>
<feature type="compositionally biased region" description="Low complexity" evidence="3">
    <location>
        <begin position="248"/>
        <end position="259"/>
    </location>
</feature>
<dbReference type="AlphaFoldDB" id="A0ABD0K7X7"/>
<accession>A0ABD0K7X7</accession>
<sequence>ARQTDREEIRRKLAMGTDEEYYAGERTFKKPSLSTRLQSGMNLQICFMNDAAAAATEETDINDLASLSTPKAHKTNAIAPQSYIKSPVRCLDGCGRRWIGGGSKGRPKSDPGLLANQFSLPPSDESIAERQQRLQQEAKVALAQASNMARMQLEVERQTKKKSPIADIVGVPELGDGRRVKISRKLLQEMNLAQLQVLVNDLHSQIESLNEELVHLLIERDDLHMEQDSMLVDIEDLTSFAQHTSETNNNKATLNNRNNAPPFSNKRLK</sequence>
<dbReference type="InterPro" id="IPR039045">
    <property type="entry name" value="SCHIP_1"/>
</dbReference>
<evidence type="ECO:0000313" key="6">
    <source>
        <dbReference type="Proteomes" id="UP001519460"/>
    </source>
</evidence>
<feature type="region of interest" description="Disordered" evidence="3">
    <location>
        <begin position="246"/>
        <end position="269"/>
    </location>
</feature>
<evidence type="ECO:0000256" key="3">
    <source>
        <dbReference type="SAM" id="MobiDB-lite"/>
    </source>
</evidence>
<dbReference type="PANTHER" id="PTHR13103:SF2">
    <property type="entry name" value="IQCJ-SCHIP1 READTHROUGH TRANSCRIPT PROTEIN-RELATED"/>
    <property type="match status" value="1"/>
</dbReference>
<dbReference type="Pfam" id="PF10148">
    <property type="entry name" value="SCHIP-1_C"/>
    <property type="match status" value="1"/>
</dbReference>
<evidence type="ECO:0000256" key="2">
    <source>
        <dbReference type="SAM" id="Coils"/>
    </source>
</evidence>
<gene>
    <name evidence="5" type="ORF">BaRGS_00025587</name>
</gene>
<feature type="coiled-coil region" evidence="2">
    <location>
        <begin position="192"/>
        <end position="226"/>
    </location>
</feature>
<name>A0ABD0K7X7_9CAEN</name>
<keyword evidence="1 2" id="KW-0175">Coiled coil</keyword>
<protein>
    <recommendedName>
        <fullName evidence="4">Schwannomin interacting protein 1 C-terminal domain-containing protein</fullName>
    </recommendedName>
</protein>
<evidence type="ECO:0000256" key="1">
    <source>
        <dbReference type="ARBA" id="ARBA00023054"/>
    </source>
</evidence>
<reference evidence="5 6" key="1">
    <citation type="journal article" date="2023" name="Sci. Data">
        <title>Genome assembly of the Korean intertidal mud-creeper Batillaria attramentaria.</title>
        <authorList>
            <person name="Patra A.K."/>
            <person name="Ho P.T."/>
            <person name="Jun S."/>
            <person name="Lee S.J."/>
            <person name="Kim Y."/>
            <person name="Won Y.J."/>
        </authorList>
    </citation>
    <scope>NUCLEOTIDE SEQUENCE [LARGE SCALE GENOMIC DNA]</scope>
    <source>
        <strain evidence="5">Wonlab-2016</strain>
    </source>
</reference>
<dbReference type="InterPro" id="IPR015649">
    <property type="entry name" value="SCHIP_1_C"/>
</dbReference>
<feature type="non-terminal residue" evidence="5">
    <location>
        <position position="1"/>
    </location>
</feature>